<evidence type="ECO:0000313" key="3">
    <source>
        <dbReference type="Proteomes" id="UP001365542"/>
    </source>
</evidence>
<feature type="signal peptide" evidence="1">
    <location>
        <begin position="1"/>
        <end position="19"/>
    </location>
</feature>
<accession>A0AAV9WW29</accession>
<dbReference type="Proteomes" id="UP001365542">
    <property type="component" value="Unassembled WGS sequence"/>
</dbReference>
<sequence>MKFSLFAIGTISFLSAGLAAPAPDAAALTMPMEDQSPNPALDKRWSIYVGVYSVGQPGIRFTFTDSTQCQNVNLGTITSIDTGGHWCIVYWGSWCSNQASGAFTGTYSVQGYYGSLNCWS</sequence>
<feature type="chain" id="PRO_5043866566" evidence="1">
    <location>
        <begin position="20"/>
        <end position="120"/>
    </location>
</feature>
<comment type="caution">
    <text evidence="2">The sequence shown here is derived from an EMBL/GenBank/DDBJ whole genome shotgun (WGS) entry which is preliminary data.</text>
</comment>
<protein>
    <submittedName>
        <fullName evidence="2">Uncharacterized protein</fullName>
    </submittedName>
</protein>
<dbReference type="EMBL" id="JAVHJO010000015">
    <property type="protein sequence ID" value="KAK6527758.1"/>
    <property type="molecule type" value="Genomic_DNA"/>
</dbReference>
<evidence type="ECO:0000256" key="1">
    <source>
        <dbReference type="SAM" id="SignalP"/>
    </source>
</evidence>
<proteinExistence type="predicted"/>
<dbReference type="AlphaFoldDB" id="A0AAV9WW29"/>
<name>A0AAV9WW29_9PEZI</name>
<keyword evidence="1" id="KW-0732">Signal</keyword>
<reference evidence="2 3" key="1">
    <citation type="submission" date="2019-10" db="EMBL/GenBank/DDBJ databases">
        <authorList>
            <person name="Palmer J.M."/>
        </authorList>
    </citation>
    <scope>NUCLEOTIDE SEQUENCE [LARGE SCALE GENOMIC DNA]</scope>
    <source>
        <strain evidence="2 3">TWF694</strain>
    </source>
</reference>
<gene>
    <name evidence="2" type="ORF">TWF694_004738</name>
</gene>
<organism evidence="2 3">
    <name type="scientific">Orbilia ellipsospora</name>
    <dbReference type="NCBI Taxonomy" id="2528407"/>
    <lineage>
        <taxon>Eukaryota</taxon>
        <taxon>Fungi</taxon>
        <taxon>Dikarya</taxon>
        <taxon>Ascomycota</taxon>
        <taxon>Pezizomycotina</taxon>
        <taxon>Orbiliomycetes</taxon>
        <taxon>Orbiliales</taxon>
        <taxon>Orbiliaceae</taxon>
        <taxon>Orbilia</taxon>
    </lineage>
</organism>
<evidence type="ECO:0000313" key="2">
    <source>
        <dbReference type="EMBL" id="KAK6527758.1"/>
    </source>
</evidence>
<keyword evidence="3" id="KW-1185">Reference proteome</keyword>